<dbReference type="GO" id="GO:0031125">
    <property type="term" value="P:rRNA 3'-end processing"/>
    <property type="evidence" value="ECO:0007669"/>
    <property type="project" value="TreeGrafter"/>
</dbReference>
<feature type="domain" description="HD" evidence="2">
    <location>
        <begin position="152"/>
        <end position="273"/>
    </location>
</feature>
<dbReference type="EMBL" id="VUMD01000006">
    <property type="protein sequence ID" value="MSS36513.1"/>
    <property type="molecule type" value="Genomic_DNA"/>
</dbReference>
<dbReference type="PANTHER" id="PTHR37294">
    <property type="entry name" value="3'-5' EXORIBONUCLEASE YHAM"/>
    <property type="match status" value="1"/>
</dbReference>
<evidence type="ECO:0000256" key="1">
    <source>
        <dbReference type="ARBA" id="ARBA00022801"/>
    </source>
</evidence>
<reference evidence="3 4" key="1">
    <citation type="submission" date="2019-08" db="EMBL/GenBank/DDBJ databases">
        <title>In-depth cultivation of the pig gut microbiome towards novel bacterial diversity and tailored functional studies.</title>
        <authorList>
            <person name="Wylensek D."/>
            <person name="Hitch T.C.A."/>
            <person name="Clavel T."/>
        </authorList>
    </citation>
    <scope>NUCLEOTIDE SEQUENCE [LARGE SCALE GENOMIC DNA]</scope>
    <source>
        <strain evidence="3 4">WCA-389-WT-23D1</strain>
    </source>
</reference>
<organism evidence="3 4">
    <name type="scientific">Clostridium porci</name>
    <dbReference type="NCBI Taxonomy" id="2605778"/>
    <lineage>
        <taxon>Bacteria</taxon>
        <taxon>Bacillati</taxon>
        <taxon>Bacillota</taxon>
        <taxon>Clostridia</taxon>
        <taxon>Eubacteriales</taxon>
        <taxon>Clostridiaceae</taxon>
        <taxon>Clostridium</taxon>
    </lineage>
</organism>
<dbReference type="InterPro" id="IPR006674">
    <property type="entry name" value="HD_domain"/>
</dbReference>
<dbReference type="AlphaFoldDB" id="A0A7X2NKL0"/>
<keyword evidence="1" id="KW-0378">Hydrolase</keyword>
<protein>
    <submittedName>
        <fullName evidence="3">HD domain-containing protein</fullName>
    </submittedName>
</protein>
<evidence type="ECO:0000313" key="4">
    <source>
        <dbReference type="Proteomes" id="UP000429958"/>
    </source>
</evidence>
<evidence type="ECO:0000313" key="3">
    <source>
        <dbReference type="EMBL" id="MSS36513.1"/>
    </source>
</evidence>
<name>A0A7X2NKL0_9CLOT</name>
<sequence>MKFNEMILGNNNVLVAVMKVEAKEAKNKKVYALLTLGDGTQTIEARMWENPDNLPFQAGEVLDAVIEKSIYNEQESYLLKQWTPSNAAIADLLPHAPIETKEAEELIFQTIAAMKDPVIKKLTKKLIDDNLEKFLTWTAASGMHHNYFKGLLYHTYRMLQSAQALAKVYPVNNDILFAAVILHDLAKIKEYEMSEVGAISVTPDCALYGHLVMGIEMINKAAVSCGFDPDTMENIRMLKHCILAHHGKLEYSSPVVPAMKEAMLLHEIDLIDARMWQFENEETKLEPGTMSERVFGLDARVYRADYNNIVM</sequence>
<dbReference type="PANTHER" id="PTHR37294:SF1">
    <property type="entry name" value="3'-5' EXORIBONUCLEASE YHAM"/>
    <property type="match status" value="1"/>
</dbReference>
<dbReference type="Proteomes" id="UP000429958">
    <property type="component" value="Unassembled WGS sequence"/>
</dbReference>
<dbReference type="RefSeq" id="WP_154471957.1">
    <property type="nucleotide sequence ID" value="NZ_VUMD01000006.1"/>
</dbReference>
<dbReference type="InterPro" id="IPR050798">
    <property type="entry name" value="YhaM_exoribonuc/phosphodiest"/>
</dbReference>
<dbReference type="SUPFAM" id="SSF109604">
    <property type="entry name" value="HD-domain/PDEase-like"/>
    <property type="match status" value="1"/>
</dbReference>
<proteinExistence type="predicted"/>
<dbReference type="Gene3D" id="1.10.3210.10">
    <property type="entry name" value="Hypothetical protein af1432"/>
    <property type="match status" value="1"/>
</dbReference>
<comment type="caution">
    <text evidence="3">The sequence shown here is derived from an EMBL/GenBank/DDBJ whole genome shotgun (WGS) entry which is preliminary data.</text>
</comment>
<dbReference type="GO" id="GO:0016787">
    <property type="term" value="F:hydrolase activity"/>
    <property type="evidence" value="ECO:0007669"/>
    <property type="project" value="UniProtKB-KW"/>
</dbReference>
<dbReference type="Pfam" id="PF01966">
    <property type="entry name" value="HD"/>
    <property type="match status" value="1"/>
</dbReference>
<gene>
    <name evidence="3" type="ORF">FYJ39_08005</name>
</gene>
<accession>A0A7X2NKL0</accession>
<evidence type="ECO:0000259" key="2">
    <source>
        <dbReference type="Pfam" id="PF01966"/>
    </source>
</evidence>
<keyword evidence="4" id="KW-1185">Reference proteome</keyword>